<evidence type="ECO:0000313" key="3">
    <source>
        <dbReference type="Proteomes" id="UP000838412"/>
    </source>
</evidence>
<reference evidence="2" key="1">
    <citation type="submission" date="2022-01" db="EMBL/GenBank/DDBJ databases">
        <authorList>
            <person name="Braso-Vives M."/>
        </authorList>
    </citation>
    <scope>NUCLEOTIDE SEQUENCE</scope>
</reference>
<feature type="region of interest" description="Disordered" evidence="1">
    <location>
        <begin position="133"/>
        <end position="166"/>
    </location>
</feature>
<dbReference type="Proteomes" id="UP000838412">
    <property type="component" value="Chromosome 16"/>
</dbReference>
<protein>
    <submittedName>
        <fullName evidence="2">Hypp8246 protein</fullName>
    </submittedName>
</protein>
<dbReference type="AlphaFoldDB" id="A0A8K0EHG1"/>
<dbReference type="OrthoDB" id="10646583at2759"/>
<evidence type="ECO:0000313" key="2">
    <source>
        <dbReference type="EMBL" id="CAH1248560.1"/>
    </source>
</evidence>
<sequence>MCANMDVIGATNANKGPQVAYNPFMEFFQKDFHASVVYEAMKKFNLQTMDDPPEAMVPDMILNGDRHTRSDWLHSRAAEIVDQVFAEDLDVGQDTEGQGVLEVLLLEMSETDQPAAFKDDMEGELVTWLKGEVKRKRPSSGRQPPRARVRTKRTRLRQRSRPGKSIKHRLSSMLRDSYPPKPLKADQLVDVAFNTGLVSKVRTITEDNVVDVFYSLSYSGDEAIARNKTCHHTASDLRVKCRSALSIMGSARLTGRRVVSQEARSAVSSREW</sequence>
<accession>A0A8K0EHG1</accession>
<keyword evidence="3" id="KW-1185">Reference proteome</keyword>
<organism evidence="2 3">
    <name type="scientific">Branchiostoma lanceolatum</name>
    <name type="common">Common lancelet</name>
    <name type="synonym">Amphioxus lanceolatum</name>
    <dbReference type="NCBI Taxonomy" id="7740"/>
    <lineage>
        <taxon>Eukaryota</taxon>
        <taxon>Metazoa</taxon>
        <taxon>Chordata</taxon>
        <taxon>Cephalochordata</taxon>
        <taxon>Leptocardii</taxon>
        <taxon>Amphioxiformes</taxon>
        <taxon>Branchiostomatidae</taxon>
        <taxon>Branchiostoma</taxon>
    </lineage>
</organism>
<dbReference type="EMBL" id="OV696701">
    <property type="protein sequence ID" value="CAH1248560.1"/>
    <property type="molecule type" value="Genomic_DNA"/>
</dbReference>
<proteinExistence type="predicted"/>
<name>A0A8K0EHG1_BRALA</name>
<gene>
    <name evidence="2" type="primary">Hypp8246</name>
    <name evidence="2" type="ORF">BLAG_LOCUS9883</name>
</gene>
<evidence type="ECO:0000256" key="1">
    <source>
        <dbReference type="SAM" id="MobiDB-lite"/>
    </source>
</evidence>